<feature type="domain" description="BFN" evidence="4">
    <location>
        <begin position="49"/>
        <end position="192"/>
    </location>
</feature>
<gene>
    <name evidence="5" type="ORF">Rsub_12278</name>
</gene>
<organism evidence="5 6">
    <name type="scientific">Raphidocelis subcapitata</name>
    <dbReference type="NCBI Taxonomy" id="307507"/>
    <lineage>
        <taxon>Eukaryota</taxon>
        <taxon>Viridiplantae</taxon>
        <taxon>Chlorophyta</taxon>
        <taxon>core chlorophytes</taxon>
        <taxon>Chlorophyceae</taxon>
        <taxon>CS clade</taxon>
        <taxon>Sphaeropleales</taxon>
        <taxon>Selenastraceae</taxon>
        <taxon>Raphidocelis</taxon>
    </lineage>
</organism>
<evidence type="ECO:0000256" key="3">
    <source>
        <dbReference type="SAM" id="MobiDB-lite"/>
    </source>
</evidence>
<dbReference type="GO" id="GO:0004518">
    <property type="term" value="F:nuclease activity"/>
    <property type="evidence" value="ECO:0007669"/>
    <property type="project" value="InterPro"/>
</dbReference>
<dbReference type="Proteomes" id="UP000247498">
    <property type="component" value="Unassembled WGS sequence"/>
</dbReference>
<comment type="similarity">
    <text evidence="1">Belongs to the bifunctional nuclease family.</text>
</comment>
<accession>A0A2V0PNJ5</accession>
<dbReference type="Gene3D" id="3.10.690.10">
    <property type="entry name" value="Bifunctional nuclease domain"/>
    <property type="match status" value="1"/>
</dbReference>
<comment type="function">
    <text evidence="2">Bifunctional nuclease with both RNase and DNase activities. Involved in basal defense response. Participates in abscisic acid-derived callose deposition following infection by a necrotrophic pathogen.</text>
</comment>
<dbReference type="STRING" id="307507.A0A2V0PNJ5"/>
<evidence type="ECO:0000256" key="1">
    <source>
        <dbReference type="ARBA" id="ARBA00009095"/>
    </source>
</evidence>
<evidence type="ECO:0000259" key="4">
    <source>
        <dbReference type="PROSITE" id="PS51658"/>
    </source>
</evidence>
<dbReference type="AlphaFoldDB" id="A0A2V0PNJ5"/>
<name>A0A2V0PNJ5_9CHLO</name>
<dbReference type="OrthoDB" id="566255at2759"/>
<sequence length="343" mass="35842">MLARVPTAARGPAPLVVRPLPPTVCRAPRIRTFRVSRASPDGERFLEGYVEVSVDTVRTSAAAAVVYLRLHDGSGFLPVHIGLAESNALIKEMGKQRQARPLTHDLTKAMLEAVGWRVTKVRITSIVANTYIARIHLARAPRAPASDAAAAASEPAEVDLDARPSDAINLAARFGAPIYVAADIAATAAVPPLELVEAAAADAAAAAGGHPGGGAGHGPRGESNAEIVRSCRDAIASFDDPTVMIQLQKELAIKEERFEDARTFHTSIVHEMTTNRVLRMVVAMESALADGRYEEAARLRDEYKRALLEDALHPQRQGGGQGGGGGGGGQGGGGGGGGGEPVR</sequence>
<dbReference type="PANTHER" id="PTHR15160">
    <property type="entry name" value="VON HIPPEL-LINDAU PROTEIN"/>
    <property type="match status" value="1"/>
</dbReference>
<dbReference type="Pfam" id="PF02577">
    <property type="entry name" value="BFN_dom"/>
    <property type="match status" value="1"/>
</dbReference>
<protein>
    <recommendedName>
        <fullName evidence="4">BFN domain-containing protein</fullName>
    </recommendedName>
</protein>
<evidence type="ECO:0000256" key="2">
    <source>
        <dbReference type="ARBA" id="ARBA00025428"/>
    </source>
</evidence>
<proteinExistence type="inferred from homology"/>
<dbReference type="InterPro" id="IPR003729">
    <property type="entry name" value="Bi_nuclease_dom"/>
</dbReference>
<dbReference type="InterPro" id="IPR036104">
    <property type="entry name" value="BFN_sf"/>
</dbReference>
<feature type="compositionally biased region" description="Gly residues" evidence="3">
    <location>
        <begin position="317"/>
        <end position="343"/>
    </location>
</feature>
<dbReference type="SUPFAM" id="SSF103256">
    <property type="entry name" value="Hypothetical protein TM0160"/>
    <property type="match status" value="1"/>
</dbReference>
<dbReference type="GO" id="GO:0016567">
    <property type="term" value="P:protein ubiquitination"/>
    <property type="evidence" value="ECO:0007669"/>
    <property type="project" value="TreeGrafter"/>
</dbReference>
<comment type="caution">
    <text evidence="5">The sequence shown here is derived from an EMBL/GenBank/DDBJ whole genome shotgun (WGS) entry which is preliminary data.</text>
</comment>
<reference evidence="5 6" key="1">
    <citation type="journal article" date="2018" name="Sci. Rep.">
        <title>Raphidocelis subcapitata (=Pseudokirchneriella subcapitata) provides an insight into genome evolution and environmental adaptations in the Sphaeropleales.</title>
        <authorList>
            <person name="Suzuki S."/>
            <person name="Yamaguchi H."/>
            <person name="Nakajima N."/>
            <person name="Kawachi M."/>
        </authorList>
    </citation>
    <scope>NUCLEOTIDE SEQUENCE [LARGE SCALE GENOMIC DNA]</scope>
    <source>
        <strain evidence="5 6">NIES-35</strain>
    </source>
</reference>
<keyword evidence="6" id="KW-1185">Reference proteome</keyword>
<evidence type="ECO:0000313" key="6">
    <source>
        <dbReference type="Proteomes" id="UP000247498"/>
    </source>
</evidence>
<dbReference type="FunCoup" id="A0A2V0PNJ5">
    <property type="interactions" value="165"/>
</dbReference>
<dbReference type="PANTHER" id="PTHR15160:SF1">
    <property type="entry name" value="VON HIPPEL-LINDAU DISEASE TUMOR SUPPRESSOR"/>
    <property type="match status" value="1"/>
</dbReference>
<dbReference type="GO" id="GO:0005634">
    <property type="term" value="C:nucleus"/>
    <property type="evidence" value="ECO:0007669"/>
    <property type="project" value="TreeGrafter"/>
</dbReference>
<evidence type="ECO:0000313" key="5">
    <source>
        <dbReference type="EMBL" id="GBF99500.1"/>
    </source>
</evidence>
<dbReference type="EMBL" id="BDRX01000160">
    <property type="protein sequence ID" value="GBF99500.1"/>
    <property type="molecule type" value="Genomic_DNA"/>
</dbReference>
<dbReference type="GO" id="GO:0030891">
    <property type="term" value="C:VCB complex"/>
    <property type="evidence" value="ECO:0007669"/>
    <property type="project" value="TreeGrafter"/>
</dbReference>
<dbReference type="PROSITE" id="PS51658">
    <property type="entry name" value="BFN"/>
    <property type="match status" value="1"/>
</dbReference>
<feature type="region of interest" description="Disordered" evidence="3">
    <location>
        <begin position="313"/>
        <end position="343"/>
    </location>
</feature>
<dbReference type="InParanoid" id="A0A2V0PNJ5"/>